<dbReference type="GO" id="GO:0005737">
    <property type="term" value="C:cytoplasm"/>
    <property type="evidence" value="ECO:0007669"/>
    <property type="project" value="TreeGrafter"/>
</dbReference>
<reference evidence="3" key="1">
    <citation type="journal article" date="2019" name="Beilstein J. Org. Chem.">
        <title>Nanangenines: drimane sesquiterpenoids as the dominant metabolite cohort of a novel Australian fungus, Aspergillus nanangensis.</title>
        <authorList>
            <person name="Lacey H.J."/>
            <person name="Gilchrist C.L.M."/>
            <person name="Crombie A."/>
            <person name="Kalaitzis J.A."/>
            <person name="Vuong D."/>
            <person name="Rutledge P.J."/>
            <person name="Turner P."/>
            <person name="Pitt J.I."/>
            <person name="Lacey E."/>
            <person name="Chooi Y.H."/>
            <person name="Piggott A.M."/>
        </authorList>
    </citation>
    <scope>NUCLEOTIDE SEQUENCE</scope>
    <source>
        <strain evidence="3">MST-FP2251</strain>
    </source>
</reference>
<gene>
    <name evidence="3" type="ORF">FE257_012964</name>
</gene>
<evidence type="ECO:0000313" key="3">
    <source>
        <dbReference type="EMBL" id="KAF9885347.1"/>
    </source>
</evidence>
<keyword evidence="4" id="KW-1185">Reference proteome</keyword>
<evidence type="ECO:0000313" key="4">
    <source>
        <dbReference type="Proteomes" id="UP001194746"/>
    </source>
</evidence>
<proteinExistence type="inferred from homology"/>
<dbReference type="AlphaFoldDB" id="A0AAD4CGQ2"/>
<evidence type="ECO:0000256" key="2">
    <source>
        <dbReference type="ARBA" id="ARBA00023002"/>
    </source>
</evidence>
<dbReference type="InterPro" id="IPR036291">
    <property type="entry name" value="NAD(P)-bd_dom_sf"/>
</dbReference>
<dbReference type="EMBL" id="VCAU01000097">
    <property type="protein sequence ID" value="KAF9885347.1"/>
    <property type="molecule type" value="Genomic_DNA"/>
</dbReference>
<evidence type="ECO:0000256" key="1">
    <source>
        <dbReference type="ARBA" id="ARBA00006484"/>
    </source>
</evidence>
<dbReference type="PRINTS" id="PR00081">
    <property type="entry name" value="GDHRDH"/>
</dbReference>
<dbReference type="PANTHER" id="PTHR44229:SF4">
    <property type="entry name" value="15-HYDROXYPROSTAGLANDIN DEHYDROGENASE [NAD(+)]"/>
    <property type="match status" value="1"/>
</dbReference>
<accession>A0AAD4CGQ2</accession>
<dbReference type="Gene3D" id="3.40.50.720">
    <property type="entry name" value="NAD(P)-binding Rossmann-like Domain"/>
    <property type="match status" value="1"/>
</dbReference>
<dbReference type="Pfam" id="PF00106">
    <property type="entry name" value="adh_short"/>
    <property type="match status" value="1"/>
</dbReference>
<dbReference type="Proteomes" id="UP001194746">
    <property type="component" value="Unassembled WGS sequence"/>
</dbReference>
<name>A0AAD4CGQ2_ASPNN</name>
<protein>
    <submittedName>
        <fullName evidence="3">Uncharacterized protein</fullName>
    </submittedName>
</protein>
<dbReference type="PANTHER" id="PTHR44229">
    <property type="entry name" value="15-HYDROXYPROSTAGLANDIN DEHYDROGENASE [NAD(+)]"/>
    <property type="match status" value="1"/>
</dbReference>
<comment type="similarity">
    <text evidence="1">Belongs to the short-chain dehydrogenases/reductases (SDR) family.</text>
</comment>
<keyword evidence="2" id="KW-0560">Oxidoreductase</keyword>
<comment type="caution">
    <text evidence="3">The sequence shown here is derived from an EMBL/GenBank/DDBJ whole genome shotgun (WGS) entry which is preliminary data.</text>
</comment>
<dbReference type="GO" id="GO:0016491">
    <property type="term" value="F:oxidoreductase activity"/>
    <property type="evidence" value="ECO:0007669"/>
    <property type="project" value="UniProtKB-KW"/>
</dbReference>
<reference evidence="3" key="2">
    <citation type="submission" date="2020-02" db="EMBL/GenBank/DDBJ databases">
        <authorList>
            <person name="Gilchrist C.L.M."/>
            <person name="Chooi Y.-H."/>
        </authorList>
    </citation>
    <scope>NUCLEOTIDE SEQUENCE</scope>
    <source>
        <strain evidence="3">MST-FP2251</strain>
    </source>
</reference>
<organism evidence="3 4">
    <name type="scientific">Aspergillus nanangensis</name>
    <dbReference type="NCBI Taxonomy" id="2582783"/>
    <lineage>
        <taxon>Eukaryota</taxon>
        <taxon>Fungi</taxon>
        <taxon>Dikarya</taxon>
        <taxon>Ascomycota</taxon>
        <taxon>Pezizomycotina</taxon>
        <taxon>Eurotiomycetes</taxon>
        <taxon>Eurotiomycetidae</taxon>
        <taxon>Eurotiales</taxon>
        <taxon>Aspergillaceae</taxon>
        <taxon>Aspergillus</taxon>
        <taxon>Aspergillus subgen. Circumdati</taxon>
    </lineage>
</organism>
<sequence length="289" mass="31458">MGEEFGRVVIITGATSGIGIDIAKDLYSRGWKVACVGRREQAGRDLVNGLGENARFFQADVSSYKSQAAVFLQVWRLWGRIDALCANAGIVDQSSIYLLDRRGVRPEDIPPEPDLSCTDVDYKGVVYGTVLATHFMRHNLPQPGGKIVVTGSIGGVFPHRSYPEYCGVKAAVANFVRGAGPLLKLKDNIFLNCVLPGMVWTPIVPPEMMAAVTPECVTPVQTVLNAYQVFLEDTTGMAGELLECSAEKQVFVRPPEMGNGYKTQRAVTVWEPLFRQMHGENSGLPGAIP</sequence>
<dbReference type="InterPro" id="IPR002347">
    <property type="entry name" value="SDR_fam"/>
</dbReference>
<dbReference type="SUPFAM" id="SSF51735">
    <property type="entry name" value="NAD(P)-binding Rossmann-fold domains"/>
    <property type="match status" value="1"/>
</dbReference>